<dbReference type="GO" id="GO:0004722">
    <property type="term" value="F:protein serine/threonine phosphatase activity"/>
    <property type="evidence" value="ECO:0007669"/>
    <property type="project" value="InterPro"/>
</dbReference>
<dbReference type="InterPro" id="IPR001932">
    <property type="entry name" value="PPM-type_phosphatase-like_dom"/>
</dbReference>
<evidence type="ECO:0000313" key="2">
    <source>
        <dbReference type="EMBL" id="AFK41599.1"/>
    </source>
</evidence>
<sequence length="166" mass="18684">MEMSKDHRPLCMKERTRVESLGGFIDDGYLNGQLGVTRALGDWHLEGMKEMSGRGGPLSAEPELKLVTLTKEDEFLIIGSDGIWDVFRSQNAVDFARRRLQEHNDVRQCCKEIIGEAMKRGATDNLTVVMVCFHSDPPPPVVVERPRFRRSISAEGLQNLKCLLEG</sequence>
<accession>I3SMV7</accession>
<dbReference type="EMBL" id="BT141805">
    <property type="protein sequence ID" value="AFK41599.1"/>
    <property type="molecule type" value="mRNA"/>
</dbReference>
<dbReference type="CDD" id="cd00143">
    <property type="entry name" value="PP2Cc"/>
    <property type="match status" value="1"/>
</dbReference>
<dbReference type="InterPro" id="IPR015655">
    <property type="entry name" value="PP2C"/>
</dbReference>
<dbReference type="PANTHER" id="PTHR13832">
    <property type="entry name" value="PROTEIN PHOSPHATASE 2C"/>
    <property type="match status" value="1"/>
</dbReference>
<name>I3SMV7_LOTJA</name>
<dbReference type="InterPro" id="IPR036457">
    <property type="entry name" value="PPM-type-like_dom_sf"/>
</dbReference>
<dbReference type="SMART" id="SM00332">
    <property type="entry name" value="PP2Cc"/>
    <property type="match status" value="1"/>
</dbReference>
<organism evidence="2">
    <name type="scientific">Lotus japonicus</name>
    <name type="common">Lotus corniculatus var. japonicus</name>
    <dbReference type="NCBI Taxonomy" id="34305"/>
    <lineage>
        <taxon>Eukaryota</taxon>
        <taxon>Viridiplantae</taxon>
        <taxon>Streptophyta</taxon>
        <taxon>Embryophyta</taxon>
        <taxon>Tracheophyta</taxon>
        <taxon>Spermatophyta</taxon>
        <taxon>Magnoliopsida</taxon>
        <taxon>eudicotyledons</taxon>
        <taxon>Gunneridae</taxon>
        <taxon>Pentapetalae</taxon>
        <taxon>rosids</taxon>
        <taxon>fabids</taxon>
        <taxon>Fabales</taxon>
        <taxon>Fabaceae</taxon>
        <taxon>Papilionoideae</taxon>
        <taxon>50 kb inversion clade</taxon>
        <taxon>NPAAA clade</taxon>
        <taxon>Hologalegina</taxon>
        <taxon>robinioid clade</taxon>
        <taxon>Loteae</taxon>
        <taxon>Lotus</taxon>
    </lineage>
</organism>
<dbReference type="Gene3D" id="3.60.40.10">
    <property type="entry name" value="PPM-type phosphatase domain"/>
    <property type="match status" value="1"/>
</dbReference>
<dbReference type="PROSITE" id="PS51746">
    <property type="entry name" value="PPM_2"/>
    <property type="match status" value="1"/>
</dbReference>
<dbReference type="SUPFAM" id="SSF81606">
    <property type="entry name" value="PP2C-like"/>
    <property type="match status" value="1"/>
</dbReference>
<feature type="domain" description="PPM-type phosphatase" evidence="1">
    <location>
        <begin position="1"/>
        <end position="133"/>
    </location>
</feature>
<protein>
    <recommendedName>
        <fullName evidence="1">PPM-type phosphatase domain-containing protein</fullName>
    </recommendedName>
</protein>
<dbReference type="AlphaFoldDB" id="I3SMV7"/>
<dbReference type="Pfam" id="PF00481">
    <property type="entry name" value="PP2C"/>
    <property type="match status" value="1"/>
</dbReference>
<dbReference type="PANTHER" id="PTHR13832:SF684">
    <property type="entry name" value="PROTEIN PHOSPHATASE 2C 27-RELATED"/>
    <property type="match status" value="1"/>
</dbReference>
<evidence type="ECO:0000259" key="1">
    <source>
        <dbReference type="PROSITE" id="PS51746"/>
    </source>
</evidence>
<reference evidence="2" key="1">
    <citation type="submission" date="2012-05" db="EMBL/GenBank/DDBJ databases">
        <authorList>
            <person name="Krishnakumar V."/>
            <person name="Cheung F."/>
            <person name="Xiao Y."/>
            <person name="Chan A."/>
            <person name="Moskal W.A."/>
            <person name="Town C.D."/>
        </authorList>
    </citation>
    <scope>NUCLEOTIDE SEQUENCE</scope>
</reference>
<proteinExistence type="evidence at transcript level"/>